<feature type="transmembrane region" description="Helical" evidence="7">
    <location>
        <begin position="228"/>
        <end position="245"/>
    </location>
</feature>
<gene>
    <name evidence="9" type="ORF">Taro_031599</name>
</gene>
<dbReference type="OrthoDB" id="28208at2759"/>
<dbReference type="Pfam" id="PF01490">
    <property type="entry name" value="Aa_trans"/>
    <property type="match status" value="1"/>
</dbReference>
<proteinExistence type="predicted"/>
<sequence length="250" mass="26014">PQPSIFIVDDQGAVRSGRVLRAHEVPVGAGRRDNCGGGVAPRDARLSGLHASPPHPRPNQSVMKTPPGKDAAGGPYAALLPEYDEPAGAEPGVEAPAPASVSGAVFNLSTSIIGAGIMSIPATLKVLGVAPAMVLIAVVALLCDVSVEFLLRYTNSGRSMSYAGIMAESFGKAGAAVLQICVVLTNVGALIMYLIIIGDVVSGNESEGAVHLGVLREWFGEQWWNDRAVALLLILILVLLPLLMLRRVGK</sequence>
<evidence type="ECO:0000256" key="7">
    <source>
        <dbReference type="SAM" id="Phobius"/>
    </source>
</evidence>
<dbReference type="PANTHER" id="PTHR22950">
    <property type="entry name" value="AMINO ACID TRANSPORTER"/>
    <property type="match status" value="1"/>
</dbReference>
<feature type="transmembrane region" description="Helical" evidence="7">
    <location>
        <begin position="172"/>
        <end position="196"/>
    </location>
</feature>
<evidence type="ECO:0000256" key="6">
    <source>
        <dbReference type="SAM" id="MobiDB-lite"/>
    </source>
</evidence>
<keyword evidence="10" id="KW-1185">Reference proteome</keyword>
<feature type="domain" description="Amino acid transporter transmembrane" evidence="8">
    <location>
        <begin position="99"/>
        <end position="242"/>
    </location>
</feature>
<protein>
    <recommendedName>
        <fullName evidence="8">Amino acid transporter transmembrane domain-containing protein</fullName>
    </recommendedName>
</protein>
<evidence type="ECO:0000256" key="1">
    <source>
        <dbReference type="ARBA" id="ARBA00004141"/>
    </source>
</evidence>
<feature type="non-terminal residue" evidence="9">
    <location>
        <position position="1"/>
    </location>
</feature>
<evidence type="ECO:0000256" key="4">
    <source>
        <dbReference type="ARBA" id="ARBA00022989"/>
    </source>
</evidence>
<dbReference type="PANTHER" id="PTHR22950:SF323">
    <property type="entry name" value="AMINO ACID TRANSPORTER AVT6C"/>
    <property type="match status" value="1"/>
</dbReference>
<dbReference type="AlphaFoldDB" id="A0A843W3L4"/>
<evidence type="ECO:0000313" key="9">
    <source>
        <dbReference type="EMBL" id="MQL98883.1"/>
    </source>
</evidence>
<comment type="caution">
    <text evidence="9">The sequence shown here is derived from an EMBL/GenBank/DDBJ whole genome shotgun (WGS) entry which is preliminary data.</text>
</comment>
<dbReference type="EMBL" id="NMUH01002253">
    <property type="protein sequence ID" value="MQL98883.1"/>
    <property type="molecule type" value="Genomic_DNA"/>
</dbReference>
<evidence type="ECO:0000259" key="8">
    <source>
        <dbReference type="Pfam" id="PF01490"/>
    </source>
</evidence>
<dbReference type="InterPro" id="IPR013057">
    <property type="entry name" value="AA_transpt_TM"/>
</dbReference>
<keyword evidence="2 7" id="KW-0812">Transmembrane</keyword>
<keyword evidence="5 7" id="KW-0472">Membrane</keyword>
<name>A0A843W3L4_COLES</name>
<evidence type="ECO:0000256" key="5">
    <source>
        <dbReference type="ARBA" id="ARBA00023136"/>
    </source>
</evidence>
<accession>A0A843W3L4</accession>
<keyword evidence="3" id="KW-0029">Amino-acid transport</keyword>
<comment type="subcellular location">
    <subcellularLocation>
        <location evidence="1">Membrane</location>
        <topology evidence="1">Multi-pass membrane protein</topology>
    </subcellularLocation>
</comment>
<feature type="transmembrane region" description="Helical" evidence="7">
    <location>
        <begin position="130"/>
        <end position="151"/>
    </location>
</feature>
<evidence type="ECO:0000256" key="3">
    <source>
        <dbReference type="ARBA" id="ARBA00022970"/>
    </source>
</evidence>
<keyword evidence="4 7" id="KW-1133">Transmembrane helix</keyword>
<feature type="region of interest" description="Disordered" evidence="6">
    <location>
        <begin position="32"/>
        <end position="68"/>
    </location>
</feature>
<keyword evidence="3" id="KW-0813">Transport</keyword>
<reference evidence="9" key="1">
    <citation type="submission" date="2017-07" db="EMBL/GenBank/DDBJ databases">
        <title>Taro Niue Genome Assembly and Annotation.</title>
        <authorList>
            <person name="Atibalentja N."/>
            <person name="Keating K."/>
            <person name="Fields C.J."/>
        </authorList>
    </citation>
    <scope>NUCLEOTIDE SEQUENCE</scope>
    <source>
        <strain evidence="9">Niue_2</strain>
        <tissue evidence="9">Leaf</tissue>
    </source>
</reference>
<dbReference type="Proteomes" id="UP000652761">
    <property type="component" value="Unassembled WGS sequence"/>
</dbReference>
<organism evidence="9 10">
    <name type="scientific">Colocasia esculenta</name>
    <name type="common">Wild taro</name>
    <name type="synonym">Arum esculentum</name>
    <dbReference type="NCBI Taxonomy" id="4460"/>
    <lineage>
        <taxon>Eukaryota</taxon>
        <taxon>Viridiplantae</taxon>
        <taxon>Streptophyta</taxon>
        <taxon>Embryophyta</taxon>
        <taxon>Tracheophyta</taxon>
        <taxon>Spermatophyta</taxon>
        <taxon>Magnoliopsida</taxon>
        <taxon>Liliopsida</taxon>
        <taxon>Araceae</taxon>
        <taxon>Aroideae</taxon>
        <taxon>Colocasieae</taxon>
        <taxon>Colocasia</taxon>
    </lineage>
</organism>
<evidence type="ECO:0000256" key="2">
    <source>
        <dbReference type="ARBA" id="ARBA00022692"/>
    </source>
</evidence>
<evidence type="ECO:0000313" key="10">
    <source>
        <dbReference type="Proteomes" id="UP000652761"/>
    </source>
</evidence>
<dbReference type="GO" id="GO:0015179">
    <property type="term" value="F:L-amino acid transmembrane transporter activity"/>
    <property type="evidence" value="ECO:0007669"/>
    <property type="project" value="TreeGrafter"/>
</dbReference>
<dbReference type="GO" id="GO:0031090">
    <property type="term" value="C:organelle membrane"/>
    <property type="evidence" value="ECO:0007669"/>
    <property type="project" value="UniProtKB-ARBA"/>
</dbReference>